<dbReference type="InterPro" id="IPR005749">
    <property type="entry name" value="Ribosomal_uL15_bac-type"/>
</dbReference>
<organism evidence="7">
    <name type="scientific">Ostreococcus mediterraneus</name>
    <dbReference type="NCBI Taxonomy" id="1486918"/>
    <lineage>
        <taxon>Eukaryota</taxon>
        <taxon>Viridiplantae</taxon>
        <taxon>Chlorophyta</taxon>
        <taxon>Mamiellophyceae</taxon>
        <taxon>Mamiellales</taxon>
        <taxon>Bathycoccaceae</taxon>
        <taxon>Ostreococcus</taxon>
    </lineage>
</organism>
<gene>
    <name evidence="7" type="ORF">OMED0929_LOCUS3547</name>
    <name evidence="8" type="ORF">OMED0936_LOCUS669</name>
</gene>
<feature type="compositionally biased region" description="Gly residues" evidence="5">
    <location>
        <begin position="70"/>
        <end position="84"/>
    </location>
</feature>
<evidence type="ECO:0000259" key="6">
    <source>
        <dbReference type="Pfam" id="PF00828"/>
    </source>
</evidence>
<dbReference type="Gene3D" id="3.100.10.10">
    <property type="match status" value="1"/>
</dbReference>
<evidence type="ECO:0000313" key="7">
    <source>
        <dbReference type="EMBL" id="CAD8581845.1"/>
    </source>
</evidence>
<dbReference type="PANTHER" id="PTHR12934:SF11">
    <property type="entry name" value="LARGE RIBOSOMAL SUBUNIT PROTEIN UL15M"/>
    <property type="match status" value="1"/>
</dbReference>
<dbReference type="HAMAP" id="MF_01341">
    <property type="entry name" value="Ribosomal_uL15"/>
    <property type="match status" value="1"/>
</dbReference>
<evidence type="ECO:0000256" key="1">
    <source>
        <dbReference type="ARBA" id="ARBA00007320"/>
    </source>
</evidence>
<comment type="similarity">
    <text evidence="1 4">Belongs to the universal ribosomal protein uL15 family.</text>
</comment>
<sequence length="225" mass="23052">MAFSSTMSTLSLAASKSVAIRGDAVRVNAAKPRAGAAGFTVSANADADRLRLHNLSPLEGSRRTKKRVGRGYGAGQGGSCGLGMRGQKAKKGPGTRTGFEGGQTPMYRRFPKLRGIAGGNSNAVNKHVVVNIGDLAEAVAANKLDGSAEITLESLKSAGLIKATGFYRNLPLKVLGEGELTSGLKVKAAAFSESAKAKLEAAGGSCEVIPARPKWSREAAAAAAK</sequence>
<dbReference type="SUPFAM" id="SSF52080">
    <property type="entry name" value="Ribosomal proteins L15p and L18e"/>
    <property type="match status" value="1"/>
</dbReference>
<dbReference type="GO" id="GO:0006412">
    <property type="term" value="P:translation"/>
    <property type="evidence" value="ECO:0007669"/>
    <property type="project" value="InterPro"/>
</dbReference>
<evidence type="ECO:0000256" key="2">
    <source>
        <dbReference type="ARBA" id="ARBA00022980"/>
    </source>
</evidence>
<dbReference type="GO" id="GO:0003735">
    <property type="term" value="F:structural constituent of ribosome"/>
    <property type="evidence" value="ECO:0007669"/>
    <property type="project" value="InterPro"/>
</dbReference>
<evidence type="ECO:0000313" key="8">
    <source>
        <dbReference type="EMBL" id="CAD8727745.1"/>
    </source>
</evidence>
<dbReference type="NCBIfam" id="TIGR01071">
    <property type="entry name" value="rplO_bact"/>
    <property type="match status" value="1"/>
</dbReference>
<accession>A0A6U0D2P5</accession>
<dbReference type="EMBL" id="HBEW01004236">
    <property type="protein sequence ID" value="CAD8581845.1"/>
    <property type="molecule type" value="Transcribed_RNA"/>
</dbReference>
<dbReference type="Pfam" id="PF00828">
    <property type="entry name" value="Ribosomal_L27A"/>
    <property type="match status" value="1"/>
</dbReference>
<dbReference type="GO" id="GO:0022625">
    <property type="term" value="C:cytosolic large ribosomal subunit"/>
    <property type="evidence" value="ECO:0007669"/>
    <property type="project" value="TreeGrafter"/>
</dbReference>
<proteinExistence type="inferred from homology"/>
<feature type="domain" description="Large ribosomal subunit protein uL15/eL18" evidence="6">
    <location>
        <begin position="129"/>
        <end position="207"/>
    </location>
</feature>
<name>A0A6U0D2P5_9CHLO</name>
<dbReference type="EMBL" id="HBFF01000840">
    <property type="protein sequence ID" value="CAD8727745.1"/>
    <property type="molecule type" value="Transcribed_RNA"/>
</dbReference>
<dbReference type="PROSITE" id="PS00475">
    <property type="entry name" value="RIBOSOMAL_L15"/>
    <property type="match status" value="1"/>
</dbReference>
<evidence type="ECO:0000256" key="4">
    <source>
        <dbReference type="RuleBase" id="RU003888"/>
    </source>
</evidence>
<keyword evidence="2 4" id="KW-0689">Ribosomal protein</keyword>
<dbReference type="InterPro" id="IPR036227">
    <property type="entry name" value="Ribosomal_uL15/eL18_sf"/>
</dbReference>
<reference evidence="7" key="1">
    <citation type="submission" date="2021-01" db="EMBL/GenBank/DDBJ databases">
        <authorList>
            <person name="Corre E."/>
            <person name="Pelletier E."/>
            <person name="Niang G."/>
            <person name="Scheremetjew M."/>
            <person name="Finn R."/>
            <person name="Kale V."/>
            <person name="Holt S."/>
            <person name="Cochrane G."/>
            <person name="Meng A."/>
            <person name="Brown T."/>
            <person name="Cohen L."/>
        </authorList>
    </citation>
    <scope>NUCLEOTIDE SEQUENCE</scope>
    <source>
        <strain evidence="7">Clade-D-RCC2572</strain>
        <strain evidence="8">Clade-D-RCC2573</strain>
    </source>
</reference>
<keyword evidence="3 4" id="KW-0687">Ribonucleoprotein</keyword>
<feature type="region of interest" description="Disordered" evidence="5">
    <location>
        <begin position="58"/>
        <end position="104"/>
    </location>
</feature>
<evidence type="ECO:0000256" key="3">
    <source>
        <dbReference type="ARBA" id="ARBA00023274"/>
    </source>
</evidence>
<evidence type="ECO:0000256" key="5">
    <source>
        <dbReference type="SAM" id="MobiDB-lite"/>
    </source>
</evidence>
<dbReference type="AlphaFoldDB" id="A0A6U0D2P5"/>
<protein>
    <recommendedName>
        <fullName evidence="6">Large ribosomal subunit protein uL15/eL18 domain-containing protein</fullName>
    </recommendedName>
</protein>
<dbReference type="InterPro" id="IPR030878">
    <property type="entry name" value="Ribosomal_uL15"/>
</dbReference>
<dbReference type="InterPro" id="IPR001196">
    <property type="entry name" value="Ribosomal_uL15_CS"/>
</dbReference>
<dbReference type="PANTHER" id="PTHR12934">
    <property type="entry name" value="50S RIBOSOMAL PROTEIN L15"/>
    <property type="match status" value="1"/>
</dbReference>
<dbReference type="InterPro" id="IPR021131">
    <property type="entry name" value="Ribosomal_uL15/eL18"/>
</dbReference>